<evidence type="ECO:0000313" key="12">
    <source>
        <dbReference type="EMBL" id="QMW91432.1"/>
    </source>
</evidence>
<name>A0A3R9DJI8_CLOBU</name>
<evidence type="ECO:0000313" key="14">
    <source>
        <dbReference type="Proteomes" id="UP000474042"/>
    </source>
</evidence>
<dbReference type="PANTHER" id="PTHR22926">
    <property type="entry name" value="PHOSPHO-N-ACETYLMURAMOYL-PENTAPEPTIDE-TRANSFERASE"/>
    <property type="match status" value="1"/>
</dbReference>
<dbReference type="GO" id="GO:0009252">
    <property type="term" value="P:peptidoglycan biosynthetic process"/>
    <property type="evidence" value="ECO:0007669"/>
    <property type="project" value="UniProtKB-UniRule"/>
</dbReference>
<dbReference type="PROSITE" id="PS01348">
    <property type="entry name" value="MRAY_2"/>
    <property type="match status" value="1"/>
</dbReference>
<evidence type="ECO:0000256" key="7">
    <source>
        <dbReference type="HAMAP-Rule" id="MF_00038"/>
    </source>
</evidence>
<feature type="transmembrane region" description="Helical" evidence="7">
    <location>
        <begin position="256"/>
        <end position="279"/>
    </location>
</feature>
<dbReference type="GO" id="GO:0008360">
    <property type="term" value="P:regulation of cell shape"/>
    <property type="evidence" value="ECO:0007669"/>
    <property type="project" value="UniProtKB-KW"/>
</dbReference>
<dbReference type="EMBL" id="WOFV02000004">
    <property type="protein sequence ID" value="NAS16766.1"/>
    <property type="molecule type" value="Genomic_DNA"/>
</dbReference>
<reference evidence="10 13" key="2">
    <citation type="submission" date="2019-07" db="EMBL/GenBank/DDBJ databases">
        <title>Whole genome shotgun sequence of Clostridium butyricum NBRC 3858.</title>
        <authorList>
            <person name="Hosoyama A."/>
            <person name="Uohara A."/>
            <person name="Ohji S."/>
            <person name="Ichikawa N."/>
        </authorList>
    </citation>
    <scope>NUCLEOTIDE SEQUENCE [LARGE SCALE GENOMIC DNA]</scope>
    <source>
        <strain evidence="10 13">NBRC 3858</strain>
    </source>
</reference>
<evidence type="ECO:0000256" key="9">
    <source>
        <dbReference type="PIRSR" id="PIRSR600715-1"/>
    </source>
</evidence>
<feature type="transmembrane region" description="Helical" evidence="7">
    <location>
        <begin position="12"/>
        <end position="35"/>
    </location>
</feature>
<feature type="binding site" evidence="9">
    <location>
        <position position="175"/>
    </location>
    <ligand>
        <name>Mg(2+)</name>
        <dbReference type="ChEBI" id="CHEBI:18420"/>
    </ligand>
</feature>
<dbReference type="Pfam" id="PF00953">
    <property type="entry name" value="Glycos_transf_4"/>
    <property type="match status" value="1"/>
</dbReference>
<dbReference type="RefSeq" id="WP_024041119.1">
    <property type="nucleotide sequence ID" value="NZ_AP019716.1"/>
</dbReference>
<dbReference type="CDD" id="cd06852">
    <property type="entry name" value="GT_MraY"/>
    <property type="match status" value="1"/>
</dbReference>
<feature type="transmembrane region" description="Helical" evidence="7">
    <location>
        <begin position="306"/>
        <end position="324"/>
    </location>
</feature>
<dbReference type="AlphaFoldDB" id="A0A3R9DJI8"/>
<feature type="transmembrane region" description="Helical" evidence="7">
    <location>
        <begin position="56"/>
        <end position="81"/>
    </location>
</feature>
<evidence type="ECO:0000256" key="3">
    <source>
        <dbReference type="ARBA" id="ARBA00022679"/>
    </source>
</evidence>
<dbReference type="GO" id="GO:0008963">
    <property type="term" value="F:phospho-N-acetylmuramoyl-pentapeptide-transferase activity"/>
    <property type="evidence" value="ECO:0007669"/>
    <property type="project" value="UniProtKB-UniRule"/>
</dbReference>
<evidence type="ECO:0000256" key="2">
    <source>
        <dbReference type="ARBA" id="ARBA00005583"/>
    </source>
</evidence>
<evidence type="ECO:0000313" key="11">
    <source>
        <dbReference type="EMBL" id="NAS16766.1"/>
    </source>
</evidence>
<evidence type="ECO:0000313" key="10">
    <source>
        <dbReference type="EMBL" id="GEQ20293.1"/>
    </source>
</evidence>
<gene>
    <name evidence="10" type="primary">mraY2</name>
    <name evidence="7" type="synonym">mraY</name>
    <name evidence="10" type="ORF">CBU02nite_07990</name>
    <name evidence="12" type="ORF">FF104_10810</name>
    <name evidence="11" type="ORF">GND98_002445</name>
</gene>
<dbReference type="Pfam" id="PF10555">
    <property type="entry name" value="MraY_sig1"/>
    <property type="match status" value="1"/>
</dbReference>
<dbReference type="GO" id="GO:0046872">
    <property type="term" value="F:metal ion binding"/>
    <property type="evidence" value="ECO:0007669"/>
    <property type="project" value="UniProtKB-KW"/>
</dbReference>
<keyword evidence="7 9" id="KW-0460">Magnesium</keyword>
<keyword evidence="6 7" id="KW-0472">Membrane</keyword>
<keyword evidence="7" id="KW-0573">Peptidoglycan synthesis</keyword>
<organism evidence="10 13">
    <name type="scientific">Clostridium butyricum</name>
    <dbReference type="NCBI Taxonomy" id="1492"/>
    <lineage>
        <taxon>Bacteria</taxon>
        <taxon>Bacillati</taxon>
        <taxon>Bacillota</taxon>
        <taxon>Clostridia</taxon>
        <taxon>Eubacteriales</taxon>
        <taxon>Clostridiaceae</taxon>
        <taxon>Clostridium</taxon>
    </lineage>
</organism>
<comment type="pathway">
    <text evidence="7">Cell wall biogenesis; peptidoglycan biosynthesis.</text>
</comment>
<dbReference type="HAMAP" id="MF_00038">
    <property type="entry name" value="MraY"/>
    <property type="match status" value="1"/>
</dbReference>
<keyword evidence="3 7" id="KW-0808">Transferase</keyword>
<dbReference type="Proteomes" id="UP000474042">
    <property type="component" value="Unassembled WGS sequence"/>
</dbReference>
<evidence type="ECO:0000256" key="4">
    <source>
        <dbReference type="ARBA" id="ARBA00022692"/>
    </source>
</evidence>
<keyword evidence="4 7" id="KW-0812">Transmembrane</keyword>
<evidence type="ECO:0000256" key="6">
    <source>
        <dbReference type="ARBA" id="ARBA00023136"/>
    </source>
</evidence>
<sequence>MGDTINSLFSTTILAPLVISFIFSLILGPIFIPILHKLKFGQNIRKEGPKSHQKKAGTPTMGGIIFFISVAATILIMGPSFTDPKMIILYSFLAFGFIGFLDDMLKIIHKDNLGLKAGQKMILLLIFSVALAVYGYKNIGTDILIPLGSGFKLNLGLLYIPFVIIYYAAVTNAVNLTDGIDGLATSVTIIVLTFFTIVAFKTGQKDVAIFSIALCGALLGFLKYNAFPAKIFMGDTGSLALGGAVGTIALMLKMELWVVIVGLMYVVETLSVIIQVTSFKMTGKRVFKMAPIHHHFEQCGWSEVKIVTIFSLVTAVLCIIGFIAI</sequence>
<evidence type="ECO:0000256" key="8">
    <source>
        <dbReference type="NCBIfam" id="TIGR00445"/>
    </source>
</evidence>
<dbReference type="EC" id="2.7.8.13" evidence="7 8"/>
<dbReference type="InterPro" id="IPR000715">
    <property type="entry name" value="Glycosyl_transferase_4"/>
</dbReference>
<comment type="function">
    <text evidence="7">Catalyzes the initial step of the lipid cycle reactions in the biosynthesis of the cell wall peptidoglycan: transfers peptidoglycan precursor phospho-MurNAc-pentapeptide from UDP-MurNAc-pentapeptide onto the lipid carrier undecaprenyl phosphate, yielding undecaprenyl-pyrophosphoryl-MurNAc-pentapeptide, known as lipid I.</text>
</comment>
<dbReference type="GO" id="GO:0051301">
    <property type="term" value="P:cell division"/>
    <property type="evidence" value="ECO:0007669"/>
    <property type="project" value="UniProtKB-KW"/>
</dbReference>
<protein>
    <recommendedName>
        <fullName evidence="7 8">Phospho-N-acetylmuramoyl-pentapeptide-transferase</fullName>
        <ecNumber evidence="7 8">2.7.8.13</ecNumber>
    </recommendedName>
    <alternativeName>
        <fullName evidence="7">UDP-MurNAc-pentapeptide phosphotransferase</fullName>
    </alternativeName>
</protein>
<dbReference type="NCBIfam" id="TIGR00445">
    <property type="entry name" value="mraY"/>
    <property type="match status" value="1"/>
</dbReference>
<dbReference type="InterPro" id="IPR018480">
    <property type="entry name" value="PNAcMuramoyl-5peptid_Trfase_CS"/>
</dbReference>
<accession>A0A3R9DJI8</accession>
<dbReference type="OrthoDB" id="9805475at2"/>
<evidence type="ECO:0000313" key="15">
    <source>
        <dbReference type="Proteomes" id="UP000515243"/>
    </source>
</evidence>
<dbReference type="KEGG" id="cbut:ATN24_12215"/>
<feature type="transmembrane region" description="Helical" evidence="7">
    <location>
        <begin position="183"/>
        <end position="201"/>
    </location>
</feature>
<dbReference type="PANTHER" id="PTHR22926:SF5">
    <property type="entry name" value="PHOSPHO-N-ACETYLMURAMOYL-PENTAPEPTIDE-TRANSFERASE HOMOLOG"/>
    <property type="match status" value="1"/>
</dbReference>
<comment type="catalytic activity">
    <reaction evidence="7">
        <text>UDP-N-acetyl-alpha-D-muramoyl-L-alanyl-gamma-D-glutamyl-meso-2,6-diaminopimeloyl-D-alanyl-D-alanine + di-trans,octa-cis-undecaprenyl phosphate = di-trans,octa-cis-undecaprenyl diphospho-N-acetyl-alpha-D-muramoyl-L-alanyl-D-glutamyl-meso-2,6-diaminopimeloyl-D-alanyl-D-alanine + UMP</text>
        <dbReference type="Rhea" id="RHEA:28386"/>
        <dbReference type="ChEBI" id="CHEBI:57865"/>
        <dbReference type="ChEBI" id="CHEBI:60392"/>
        <dbReference type="ChEBI" id="CHEBI:61386"/>
        <dbReference type="ChEBI" id="CHEBI:61387"/>
        <dbReference type="EC" id="2.7.8.13"/>
    </reaction>
</comment>
<feature type="binding site" evidence="9">
    <location>
        <position position="235"/>
    </location>
    <ligand>
        <name>Mg(2+)</name>
        <dbReference type="ChEBI" id="CHEBI:18420"/>
    </ligand>
</feature>
<keyword evidence="7" id="KW-0133">Cell shape</keyword>
<feature type="transmembrane region" description="Helical" evidence="7">
    <location>
        <begin position="231"/>
        <end position="250"/>
    </location>
</feature>
<evidence type="ECO:0000256" key="5">
    <source>
        <dbReference type="ARBA" id="ARBA00022989"/>
    </source>
</evidence>
<keyword evidence="5 7" id="KW-1133">Transmembrane helix</keyword>
<comment type="cofactor">
    <cofactor evidence="7 9">
        <name>Mg(2+)</name>
        <dbReference type="ChEBI" id="CHEBI:18420"/>
    </cofactor>
</comment>
<reference evidence="11 14" key="3">
    <citation type="submission" date="2020-01" db="EMBL/GenBank/DDBJ databases">
        <title>Genome sequence of a 1,3-propanediol producer, Clostridium butyricum S3.</title>
        <authorList>
            <person name="Zhou J."/>
        </authorList>
    </citation>
    <scope>NUCLEOTIDE SEQUENCE [LARGE SCALE GENOMIC DNA]</scope>
    <source>
        <strain evidence="11 14">S3</strain>
    </source>
</reference>
<dbReference type="InterPro" id="IPR003524">
    <property type="entry name" value="PNAcMuramoyl-5peptid_Trfase"/>
</dbReference>
<keyword evidence="7" id="KW-1003">Cell membrane</keyword>
<dbReference type="Proteomes" id="UP000515243">
    <property type="component" value="Chromosome 1"/>
</dbReference>
<dbReference type="PROSITE" id="PS01347">
    <property type="entry name" value="MRAY_1"/>
    <property type="match status" value="1"/>
</dbReference>
<dbReference type="Proteomes" id="UP000321089">
    <property type="component" value="Unassembled WGS sequence"/>
</dbReference>
<dbReference type="EMBL" id="CP040626">
    <property type="protein sequence ID" value="QMW91432.1"/>
    <property type="molecule type" value="Genomic_DNA"/>
</dbReference>
<feature type="transmembrane region" description="Helical" evidence="7">
    <location>
        <begin position="117"/>
        <end position="136"/>
    </location>
</feature>
<evidence type="ECO:0000313" key="13">
    <source>
        <dbReference type="Proteomes" id="UP000321089"/>
    </source>
</evidence>
<dbReference type="GeneID" id="92944659"/>
<comment type="subcellular location">
    <subcellularLocation>
        <location evidence="7">Cell membrane</location>
        <topology evidence="7">Multi-pass membrane protein</topology>
    </subcellularLocation>
    <subcellularLocation>
        <location evidence="1">Membrane</location>
        <topology evidence="1">Multi-pass membrane protein</topology>
    </subcellularLocation>
</comment>
<dbReference type="GO" id="GO:0071555">
    <property type="term" value="P:cell wall organization"/>
    <property type="evidence" value="ECO:0007669"/>
    <property type="project" value="UniProtKB-KW"/>
</dbReference>
<feature type="transmembrane region" description="Helical" evidence="7">
    <location>
        <begin position="87"/>
        <end position="105"/>
    </location>
</feature>
<feature type="transmembrane region" description="Helical" evidence="7">
    <location>
        <begin position="156"/>
        <end position="176"/>
    </location>
</feature>
<evidence type="ECO:0000256" key="1">
    <source>
        <dbReference type="ARBA" id="ARBA00004141"/>
    </source>
</evidence>
<keyword evidence="7" id="KW-0131">Cell cycle</keyword>
<keyword evidence="7 9" id="KW-0479">Metal-binding</keyword>
<dbReference type="EMBL" id="BKBC01000007">
    <property type="protein sequence ID" value="GEQ20293.1"/>
    <property type="molecule type" value="Genomic_DNA"/>
</dbReference>
<reference evidence="12 15" key="1">
    <citation type="submission" date="2019-05" db="EMBL/GenBank/DDBJ databases">
        <authorList>
            <person name="Schori C."/>
            <person name="Ahrens C."/>
        </authorList>
    </citation>
    <scope>NUCLEOTIDE SEQUENCE [LARGE SCALE GENOMIC DNA]</scope>
    <source>
        <strain evidence="12 15">DSM 10702</strain>
    </source>
</reference>
<keyword evidence="7" id="KW-0961">Cell wall biogenesis/degradation</keyword>
<keyword evidence="7" id="KW-0132">Cell division</keyword>
<dbReference type="UniPathway" id="UPA00219"/>
<proteinExistence type="inferred from homology"/>
<comment type="similarity">
    <text evidence="2 7">Belongs to the glycosyltransferase 4 family. MraY subfamily.</text>
</comment>
<dbReference type="GO" id="GO:0005886">
    <property type="term" value="C:plasma membrane"/>
    <property type="evidence" value="ECO:0007669"/>
    <property type="project" value="UniProtKB-SubCell"/>
</dbReference>